<name>A0A644X5J2_9ZZZZ</name>
<feature type="domain" description="OmpR/PhoB-type" evidence="3">
    <location>
        <begin position="125"/>
        <end position="223"/>
    </location>
</feature>
<dbReference type="Gene3D" id="1.10.10.10">
    <property type="entry name" value="Winged helix-like DNA-binding domain superfamily/Winged helix DNA-binding domain"/>
    <property type="match status" value="1"/>
</dbReference>
<dbReference type="GO" id="GO:0032993">
    <property type="term" value="C:protein-DNA complex"/>
    <property type="evidence" value="ECO:0007669"/>
    <property type="project" value="TreeGrafter"/>
</dbReference>
<evidence type="ECO:0000259" key="3">
    <source>
        <dbReference type="PROSITE" id="PS51755"/>
    </source>
</evidence>
<dbReference type="SMART" id="SM00448">
    <property type="entry name" value="REC"/>
    <property type="match status" value="1"/>
</dbReference>
<feature type="domain" description="Response regulatory" evidence="2">
    <location>
        <begin position="3"/>
        <end position="116"/>
    </location>
</feature>
<dbReference type="PROSITE" id="PS50110">
    <property type="entry name" value="RESPONSE_REGULATORY"/>
    <property type="match status" value="1"/>
</dbReference>
<dbReference type="PANTHER" id="PTHR48111">
    <property type="entry name" value="REGULATOR OF RPOS"/>
    <property type="match status" value="1"/>
</dbReference>
<dbReference type="PANTHER" id="PTHR48111:SF43">
    <property type="entry name" value="STAGE 0 SPORULATION PROTEIN A HOMOLOG"/>
    <property type="match status" value="1"/>
</dbReference>
<keyword evidence="1" id="KW-0238">DNA-binding</keyword>
<organism evidence="4">
    <name type="scientific">bioreactor metagenome</name>
    <dbReference type="NCBI Taxonomy" id="1076179"/>
    <lineage>
        <taxon>unclassified sequences</taxon>
        <taxon>metagenomes</taxon>
        <taxon>ecological metagenomes</taxon>
    </lineage>
</organism>
<protein>
    <submittedName>
        <fullName evidence="4">Response regulator protein GraR</fullName>
    </submittedName>
</protein>
<dbReference type="GO" id="GO:0000976">
    <property type="term" value="F:transcription cis-regulatory region binding"/>
    <property type="evidence" value="ECO:0007669"/>
    <property type="project" value="TreeGrafter"/>
</dbReference>
<sequence>MVRIFIVEDDEVIARSVAETLGKWGFEALIASDFSDILGAFHELAPQLVIMDISLPYYNGYYWCEKIRRESSAPIIFLSSRSDTADVVMAVNMGGDDYIYKPIDPELMIAKVQAVLRRAYDYEPSARSRFCGAEFDAGASSVLFEGKRYELTKNESRILGALLGKRGGIVGREELMLKLWDSDEFVDDNTLTVNINRLRKTLASAGLGDCVKTHKGQGYSIDA</sequence>
<dbReference type="SMART" id="SM00862">
    <property type="entry name" value="Trans_reg_C"/>
    <property type="match status" value="1"/>
</dbReference>
<accession>A0A644X5J2</accession>
<dbReference type="Pfam" id="PF00072">
    <property type="entry name" value="Response_reg"/>
    <property type="match status" value="1"/>
</dbReference>
<dbReference type="EMBL" id="VSSQ01001584">
    <property type="protein sequence ID" value="MPM09563.1"/>
    <property type="molecule type" value="Genomic_DNA"/>
</dbReference>
<dbReference type="InterPro" id="IPR011006">
    <property type="entry name" value="CheY-like_superfamily"/>
</dbReference>
<dbReference type="InterPro" id="IPR001867">
    <property type="entry name" value="OmpR/PhoB-type_DNA-bd"/>
</dbReference>
<gene>
    <name evidence="4" type="primary">graR_6</name>
    <name evidence="4" type="ORF">SDC9_55884</name>
</gene>
<dbReference type="InterPro" id="IPR036388">
    <property type="entry name" value="WH-like_DNA-bd_sf"/>
</dbReference>
<evidence type="ECO:0000256" key="1">
    <source>
        <dbReference type="ARBA" id="ARBA00023125"/>
    </source>
</evidence>
<dbReference type="CDD" id="cd00383">
    <property type="entry name" value="trans_reg_C"/>
    <property type="match status" value="1"/>
</dbReference>
<dbReference type="InterPro" id="IPR001789">
    <property type="entry name" value="Sig_transdc_resp-reg_receiver"/>
</dbReference>
<dbReference type="Pfam" id="PF00486">
    <property type="entry name" value="Trans_reg_C"/>
    <property type="match status" value="1"/>
</dbReference>
<dbReference type="InterPro" id="IPR039420">
    <property type="entry name" value="WalR-like"/>
</dbReference>
<evidence type="ECO:0000313" key="4">
    <source>
        <dbReference type="EMBL" id="MPM09563.1"/>
    </source>
</evidence>
<dbReference type="GO" id="GO:0000156">
    <property type="term" value="F:phosphorelay response regulator activity"/>
    <property type="evidence" value="ECO:0007669"/>
    <property type="project" value="TreeGrafter"/>
</dbReference>
<dbReference type="Gene3D" id="3.40.50.2300">
    <property type="match status" value="1"/>
</dbReference>
<dbReference type="GO" id="GO:0005829">
    <property type="term" value="C:cytosol"/>
    <property type="evidence" value="ECO:0007669"/>
    <property type="project" value="TreeGrafter"/>
</dbReference>
<reference evidence="4" key="1">
    <citation type="submission" date="2019-08" db="EMBL/GenBank/DDBJ databases">
        <authorList>
            <person name="Kucharzyk K."/>
            <person name="Murdoch R.W."/>
            <person name="Higgins S."/>
            <person name="Loffler F."/>
        </authorList>
    </citation>
    <scope>NUCLEOTIDE SEQUENCE</scope>
</reference>
<dbReference type="PROSITE" id="PS51755">
    <property type="entry name" value="OMPR_PHOB"/>
    <property type="match status" value="1"/>
</dbReference>
<dbReference type="AlphaFoldDB" id="A0A644X5J2"/>
<dbReference type="InterPro" id="IPR016032">
    <property type="entry name" value="Sig_transdc_resp-reg_C-effctor"/>
</dbReference>
<dbReference type="SUPFAM" id="SSF46894">
    <property type="entry name" value="C-terminal effector domain of the bipartite response regulators"/>
    <property type="match status" value="1"/>
</dbReference>
<proteinExistence type="predicted"/>
<comment type="caution">
    <text evidence="4">The sequence shown here is derived from an EMBL/GenBank/DDBJ whole genome shotgun (WGS) entry which is preliminary data.</text>
</comment>
<dbReference type="GO" id="GO:0006355">
    <property type="term" value="P:regulation of DNA-templated transcription"/>
    <property type="evidence" value="ECO:0007669"/>
    <property type="project" value="InterPro"/>
</dbReference>
<dbReference type="SUPFAM" id="SSF52172">
    <property type="entry name" value="CheY-like"/>
    <property type="match status" value="1"/>
</dbReference>
<evidence type="ECO:0000259" key="2">
    <source>
        <dbReference type="PROSITE" id="PS50110"/>
    </source>
</evidence>